<dbReference type="GeneID" id="24423151"/>
<dbReference type="InterPro" id="IPR015943">
    <property type="entry name" value="WD40/YVTN_repeat-like_dom_sf"/>
</dbReference>
<dbReference type="InterPro" id="IPR036322">
    <property type="entry name" value="WD40_repeat_dom_sf"/>
</dbReference>
<keyword evidence="2" id="KW-1185">Reference proteome</keyword>
<gene>
    <name evidence="1" type="ORF">BMR1_01G00336</name>
</gene>
<organism evidence="1 2">
    <name type="scientific">Babesia microti (strain RI)</name>
    <dbReference type="NCBI Taxonomy" id="1133968"/>
    <lineage>
        <taxon>Eukaryota</taxon>
        <taxon>Sar</taxon>
        <taxon>Alveolata</taxon>
        <taxon>Apicomplexa</taxon>
        <taxon>Aconoidasida</taxon>
        <taxon>Piroplasmida</taxon>
        <taxon>Babesiidae</taxon>
        <taxon>Babesia</taxon>
    </lineage>
</organism>
<accession>A0A1N6LWB2</accession>
<dbReference type="EMBL" id="FO082871">
    <property type="protein sequence ID" value="SIO73159.1"/>
    <property type="molecule type" value="Genomic_DNA"/>
</dbReference>
<protein>
    <submittedName>
        <fullName evidence="1">Uncharacterized protein</fullName>
    </submittedName>
</protein>
<reference evidence="1 2" key="2">
    <citation type="journal article" date="2013" name="PLoS ONE">
        <title>Whole genome mapping and re-organization of the nuclear and mitochondrial genomes of Babesia microti isolates.</title>
        <authorList>
            <person name="Cornillot E."/>
            <person name="Dassouli A."/>
            <person name="Garg A."/>
            <person name="Pachikara N."/>
            <person name="Randazzo S."/>
            <person name="Depoix D."/>
            <person name="Carcy B."/>
            <person name="Delbecq S."/>
            <person name="Frutos R."/>
            <person name="Silva J.C."/>
            <person name="Sutton R."/>
            <person name="Krause P.J."/>
            <person name="Mamoun C.B."/>
        </authorList>
    </citation>
    <scope>NUCLEOTIDE SEQUENCE [LARGE SCALE GENOMIC DNA]</scope>
    <source>
        <strain evidence="1 2">RI</strain>
    </source>
</reference>
<evidence type="ECO:0000313" key="2">
    <source>
        <dbReference type="Proteomes" id="UP000002899"/>
    </source>
</evidence>
<sequence>MVNRFLTRYRVQFTQSVQDTGTKGPPREPFVQSHVCKCDISKCLSVTGFGVSFLHDLYVAKISRQSKCCYNDISAVTVAGGAAPLYFIGSATGSIAIGDLRTTDKKGNCLFQLEKCHNDEINTLYNMKFRDYVLISASKDGYLKLFDLRYPCKMQMSQNHHQGLPLSTFRLTKSYSNMQFSVSPDERILSVSIDEEALICTLDNQIGIIKSCNVESGNITKTQFSDNSTTLFISLINDVDRNCELVAWHLMSQNFVTWQTYSLSSNTTDIFYDSVDEDSKTPLLQNRKCFKDDKLAFTLMDEQCIISTTHGTYHYLDTFDGQTGKHLSTTLSPMHNYRQTHLEAHPKKLLISSHYNASVNNTNDDKNYIKLVTHQMVDYMDAEVIIPNHCHPICAAVST</sequence>
<proteinExistence type="predicted"/>
<dbReference type="KEGG" id="bmic:BMR1_01G00336"/>
<dbReference type="AlphaFoldDB" id="A0A1N6LWB2"/>
<dbReference type="OrthoDB" id="427795at2759"/>
<name>A0A1N6LWB2_BABMR</name>
<dbReference type="Gene3D" id="2.130.10.10">
    <property type="entry name" value="YVTN repeat-like/Quinoprotein amine dehydrogenase"/>
    <property type="match status" value="1"/>
</dbReference>
<dbReference type="RefSeq" id="XP_021337270.1">
    <property type="nucleotide sequence ID" value="XM_021483005.1"/>
</dbReference>
<dbReference type="Proteomes" id="UP000002899">
    <property type="component" value="Chromosome I"/>
</dbReference>
<reference evidence="1 2" key="3">
    <citation type="journal article" date="2016" name="Sci. Rep.">
        <title>Genome-wide diversity and gene expression profiling of Babesia microti isolates identify polymorphic genes that mediate host-pathogen interactions.</title>
        <authorList>
            <person name="Silva J.C."/>
            <person name="Cornillot E."/>
            <person name="McCracken C."/>
            <person name="Usmani-Brown S."/>
            <person name="Dwivedi A."/>
            <person name="Ifeonu O.O."/>
            <person name="Crabtree J."/>
            <person name="Gotia H.T."/>
            <person name="Virji A.Z."/>
            <person name="Reynes C."/>
            <person name="Colinge J."/>
            <person name="Kumar V."/>
            <person name="Lawres L."/>
            <person name="Pazzi J.E."/>
            <person name="Pablo J.V."/>
            <person name="Hung C."/>
            <person name="Brancato J."/>
            <person name="Kumari P."/>
            <person name="Orvis J."/>
            <person name="Tretina K."/>
            <person name="Chibucos M."/>
            <person name="Ott S."/>
            <person name="Sadzewicz L."/>
            <person name="Sengamalay N."/>
            <person name="Shetty A.C."/>
            <person name="Su Q."/>
            <person name="Tallon L."/>
            <person name="Fraser C.M."/>
            <person name="Frutos R."/>
            <person name="Molina D.M."/>
            <person name="Krause P.J."/>
            <person name="Ben Mamoun C."/>
        </authorList>
    </citation>
    <scope>NUCLEOTIDE SEQUENCE [LARGE SCALE GENOMIC DNA]</scope>
    <source>
        <strain evidence="1 2">RI</strain>
    </source>
</reference>
<evidence type="ECO:0000313" key="1">
    <source>
        <dbReference type="EMBL" id="SIO73159.1"/>
    </source>
</evidence>
<dbReference type="SUPFAM" id="SSF50978">
    <property type="entry name" value="WD40 repeat-like"/>
    <property type="match status" value="1"/>
</dbReference>
<reference evidence="1 2" key="1">
    <citation type="journal article" date="2012" name="Nucleic Acids Res.">
        <title>Sequencing of the smallest Apicomplexan genome from the human pathogen Babesia microti.</title>
        <authorList>
            <person name="Cornillot E."/>
            <person name="Hadj-Kaddour K."/>
            <person name="Dassouli A."/>
            <person name="Noel B."/>
            <person name="Ranwez V."/>
            <person name="Vacherie B."/>
            <person name="Augagneur Y."/>
            <person name="Bres V."/>
            <person name="Duclos A."/>
            <person name="Randazzo S."/>
            <person name="Carcy B."/>
            <person name="Debierre-Grockiego F."/>
            <person name="Delbecq S."/>
            <person name="Moubri-Menage K."/>
            <person name="Shams-Eldin H."/>
            <person name="Usmani-Brown S."/>
            <person name="Bringaud F."/>
            <person name="Wincker P."/>
            <person name="Vivares C.P."/>
            <person name="Schwarz R.T."/>
            <person name="Schetters T.P."/>
            <person name="Krause P.J."/>
            <person name="Gorenflot A."/>
            <person name="Berry V."/>
            <person name="Barbe V."/>
            <person name="Ben Mamoun C."/>
        </authorList>
    </citation>
    <scope>NUCLEOTIDE SEQUENCE [LARGE SCALE GENOMIC DNA]</scope>
    <source>
        <strain evidence="1 2">RI</strain>
    </source>
</reference>
<dbReference type="VEuPathDB" id="PiroplasmaDB:BMR1_01G00336"/>